<evidence type="ECO:0000256" key="2">
    <source>
        <dbReference type="ARBA" id="ARBA00005336"/>
    </source>
</evidence>
<evidence type="ECO:0000256" key="4">
    <source>
        <dbReference type="ARBA" id="ARBA00022801"/>
    </source>
</evidence>
<evidence type="ECO:0000313" key="7">
    <source>
        <dbReference type="Proteomes" id="UP001470230"/>
    </source>
</evidence>
<dbReference type="PRINTS" id="PR00133">
    <property type="entry name" value="GLHYDRLASE3"/>
</dbReference>
<dbReference type="PANTHER" id="PTHR42715">
    <property type="entry name" value="BETA-GLUCOSIDASE"/>
    <property type="match status" value="1"/>
</dbReference>
<accession>A0ABR2KGC5</accession>
<evidence type="ECO:0000313" key="6">
    <source>
        <dbReference type="EMBL" id="KAK8889891.1"/>
    </source>
</evidence>
<feature type="domain" description="Glycoside hydrolase family 3 N-terminal" evidence="5">
    <location>
        <begin position="2"/>
        <end position="208"/>
    </location>
</feature>
<dbReference type="InterPro" id="IPR017853">
    <property type="entry name" value="GH"/>
</dbReference>
<dbReference type="EMBL" id="JAPFFF010000005">
    <property type="protein sequence ID" value="KAK8889891.1"/>
    <property type="molecule type" value="Genomic_DNA"/>
</dbReference>
<gene>
    <name evidence="6" type="ORF">M9Y10_034645</name>
</gene>
<comment type="caution">
    <text evidence="6">The sequence shown here is derived from an EMBL/GenBank/DDBJ whole genome shotgun (WGS) entry which is preliminary data.</text>
</comment>
<dbReference type="PANTHER" id="PTHR42715:SF10">
    <property type="entry name" value="BETA-GLUCOSIDASE"/>
    <property type="match status" value="1"/>
</dbReference>
<name>A0ABR2KGC5_9EUKA</name>
<dbReference type="SUPFAM" id="SSF51445">
    <property type="entry name" value="(Trans)glycosidases"/>
    <property type="match status" value="1"/>
</dbReference>
<dbReference type="Pfam" id="PF00933">
    <property type="entry name" value="Glyco_hydro_3"/>
    <property type="match status" value="1"/>
</dbReference>
<keyword evidence="4" id="KW-0378">Hydrolase</keyword>
<evidence type="ECO:0000256" key="3">
    <source>
        <dbReference type="ARBA" id="ARBA00012744"/>
    </source>
</evidence>
<dbReference type="Proteomes" id="UP001470230">
    <property type="component" value="Unassembled WGS sequence"/>
</dbReference>
<comment type="similarity">
    <text evidence="2">Belongs to the glycosyl hydrolase 3 family.</text>
</comment>
<evidence type="ECO:0000256" key="1">
    <source>
        <dbReference type="ARBA" id="ARBA00000448"/>
    </source>
</evidence>
<dbReference type="InterPro" id="IPR036962">
    <property type="entry name" value="Glyco_hydro_3_N_sf"/>
</dbReference>
<dbReference type="EC" id="3.2.1.21" evidence="3"/>
<dbReference type="InterPro" id="IPR001764">
    <property type="entry name" value="Glyco_hydro_3_N"/>
</dbReference>
<dbReference type="Gene3D" id="3.20.20.300">
    <property type="entry name" value="Glycoside hydrolase, family 3, N-terminal domain"/>
    <property type="match status" value="1"/>
</dbReference>
<comment type="catalytic activity">
    <reaction evidence="1">
        <text>Hydrolysis of terminal, non-reducing beta-D-glucosyl residues with release of beta-D-glucose.</text>
        <dbReference type="EC" id="3.2.1.21"/>
    </reaction>
</comment>
<proteinExistence type="inferred from homology"/>
<reference evidence="6 7" key="1">
    <citation type="submission" date="2024-04" db="EMBL/GenBank/DDBJ databases">
        <title>Tritrichomonas musculus Genome.</title>
        <authorList>
            <person name="Alves-Ferreira E."/>
            <person name="Grigg M."/>
            <person name="Lorenzi H."/>
            <person name="Galac M."/>
        </authorList>
    </citation>
    <scope>NUCLEOTIDE SEQUENCE [LARGE SCALE GENOMIC DNA]</scope>
    <source>
        <strain evidence="6 7">EAF2021</strain>
    </source>
</reference>
<protein>
    <recommendedName>
        <fullName evidence="3">beta-glucosidase</fullName>
        <ecNumber evidence="3">3.2.1.21</ecNumber>
    </recommendedName>
</protein>
<evidence type="ECO:0000259" key="5">
    <source>
        <dbReference type="Pfam" id="PF00933"/>
    </source>
</evidence>
<organism evidence="6 7">
    <name type="scientific">Tritrichomonas musculus</name>
    <dbReference type="NCBI Taxonomy" id="1915356"/>
    <lineage>
        <taxon>Eukaryota</taxon>
        <taxon>Metamonada</taxon>
        <taxon>Parabasalia</taxon>
        <taxon>Tritrichomonadida</taxon>
        <taxon>Tritrichomonadidae</taxon>
        <taxon>Tritrichomonas</taxon>
    </lineage>
</organism>
<dbReference type="InterPro" id="IPR050288">
    <property type="entry name" value="Cellulose_deg_GH3"/>
</dbReference>
<sequence>MLEKIGKIVGSEMKRFGFHLWIAPGMNIHRNPLCGRNLEYISEEPYLSGICAYHEMNDVQSFPRLGVTIKHFFCNNQEDNRNALREIYLRNFQIPIELGEPYSIMTSYNLINGVHTANHKPVLHDVHRNEWKFKGMVMTDWSTSMEMSKEFARPNPRYPKASYKECINAGNDLQMHGCKENEDDIIEGIEKGEIKNEDLQACHIRVLNCCYKCQKQ</sequence>
<keyword evidence="7" id="KW-1185">Reference proteome</keyword>